<comment type="similarity">
    <text evidence="1">Belongs to the Fur family.</text>
</comment>
<dbReference type="InterPro" id="IPR043135">
    <property type="entry name" value="Fur_C"/>
</dbReference>
<evidence type="ECO:0000256" key="4">
    <source>
        <dbReference type="ARBA" id="ARBA00023015"/>
    </source>
</evidence>
<dbReference type="PANTHER" id="PTHR33202">
    <property type="entry name" value="ZINC UPTAKE REGULATION PROTEIN"/>
    <property type="match status" value="1"/>
</dbReference>
<evidence type="ECO:0000256" key="6">
    <source>
        <dbReference type="ARBA" id="ARBA00023163"/>
    </source>
</evidence>
<dbReference type="SUPFAM" id="SSF46785">
    <property type="entry name" value="Winged helix' DNA-binding domain"/>
    <property type="match status" value="1"/>
</dbReference>
<dbReference type="Pfam" id="PF01475">
    <property type="entry name" value="FUR"/>
    <property type="match status" value="1"/>
</dbReference>
<evidence type="ECO:0000256" key="1">
    <source>
        <dbReference type="ARBA" id="ARBA00007957"/>
    </source>
</evidence>
<evidence type="ECO:0000256" key="3">
    <source>
        <dbReference type="ARBA" id="ARBA00022833"/>
    </source>
</evidence>
<gene>
    <name evidence="7" type="ORF">WI372_06535</name>
</gene>
<dbReference type="Proteomes" id="UP001484239">
    <property type="component" value="Unassembled WGS sequence"/>
</dbReference>
<protein>
    <submittedName>
        <fullName evidence="7">Transcriptional repressor</fullName>
    </submittedName>
</protein>
<reference evidence="7 8" key="1">
    <citation type="submission" date="2024-02" db="EMBL/GenBank/DDBJ databases">
        <title>A novel Gemmatimonadota bacterium.</title>
        <authorList>
            <person name="Du Z.-J."/>
            <person name="Ye Y.-Q."/>
        </authorList>
    </citation>
    <scope>NUCLEOTIDE SEQUENCE [LARGE SCALE GENOMIC DNA]</scope>
    <source>
        <strain evidence="7 8">DH-20</strain>
    </source>
</reference>
<keyword evidence="6" id="KW-0804">Transcription</keyword>
<name>A0ABU9E7C7_9BACT</name>
<evidence type="ECO:0000313" key="8">
    <source>
        <dbReference type="Proteomes" id="UP001484239"/>
    </source>
</evidence>
<accession>A0ABU9E7C7</accession>
<keyword evidence="2" id="KW-0678">Repressor</keyword>
<dbReference type="Gene3D" id="1.10.10.10">
    <property type="entry name" value="Winged helix-like DNA-binding domain superfamily/Winged helix DNA-binding domain"/>
    <property type="match status" value="1"/>
</dbReference>
<keyword evidence="5" id="KW-0238">DNA-binding</keyword>
<dbReference type="InterPro" id="IPR036390">
    <property type="entry name" value="WH_DNA-bd_sf"/>
</dbReference>
<proteinExistence type="inferred from homology"/>
<dbReference type="InterPro" id="IPR036388">
    <property type="entry name" value="WH-like_DNA-bd_sf"/>
</dbReference>
<evidence type="ECO:0000256" key="2">
    <source>
        <dbReference type="ARBA" id="ARBA00022491"/>
    </source>
</evidence>
<keyword evidence="4" id="KW-0805">Transcription regulation</keyword>
<dbReference type="EMBL" id="JBBHLI010000003">
    <property type="protein sequence ID" value="MEK9500628.1"/>
    <property type="molecule type" value="Genomic_DNA"/>
</dbReference>
<evidence type="ECO:0000256" key="5">
    <source>
        <dbReference type="ARBA" id="ARBA00023125"/>
    </source>
</evidence>
<evidence type="ECO:0000313" key="7">
    <source>
        <dbReference type="EMBL" id="MEK9500628.1"/>
    </source>
</evidence>
<sequence>MEGRKQMHEETTDVEAVLREALGASGQRFTEQRAAVFRFLRSTESHPTADEVFLRVRTDVPGISLATVYKSLETLVGCGLAAKLTYVDGSARYDGRTDDHHHVRCLGCSRVMDLPHRVDDGEVARLQASADGFRVTGVRLELTGYCPSCDPEAAGAPA</sequence>
<dbReference type="InterPro" id="IPR002481">
    <property type="entry name" value="FUR"/>
</dbReference>
<dbReference type="PANTHER" id="PTHR33202:SF7">
    <property type="entry name" value="FERRIC UPTAKE REGULATION PROTEIN"/>
    <property type="match status" value="1"/>
</dbReference>
<dbReference type="CDD" id="cd07153">
    <property type="entry name" value="Fur_like"/>
    <property type="match status" value="1"/>
</dbReference>
<keyword evidence="8" id="KW-1185">Reference proteome</keyword>
<organism evidence="7 8">
    <name type="scientific">Gaopeijia maritima</name>
    <dbReference type="NCBI Taxonomy" id="3119007"/>
    <lineage>
        <taxon>Bacteria</taxon>
        <taxon>Pseudomonadati</taxon>
        <taxon>Gemmatimonadota</taxon>
        <taxon>Longimicrobiia</taxon>
        <taxon>Gaopeijiales</taxon>
        <taxon>Gaopeijiaceae</taxon>
        <taxon>Gaopeijia</taxon>
    </lineage>
</organism>
<dbReference type="RefSeq" id="WP_405286531.1">
    <property type="nucleotide sequence ID" value="NZ_JBBHLI010000003.1"/>
</dbReference>
<comment type="caution">
    <text evidence="7">The sequence shown here is derived from an EMBL/GenBank/DDBJ whole genome shotgun (WGS) entry which is preliminary data.</text>
</comment>
<dbReference type="Gene3D" id="3.30.1490.190">
    <property type="match status" value="1"/>
</dbReference>
<keyword evidence="3" id="KW-0862">Zinc</keyword>